<name>A0ABN9HKX9_9NEOB</name>
<protein>
    <recommendedName>
        <fullName evidence="10">Olfactory receptor</fullName>
    </recommendedName>
</protein>
<evidence type="ECO:0000256" key="1">
    <source>
        <dbReference type="ARBA" id="ARBA00004651"/>
    </source>
</evidence>
<feature type="transmembrane region" description="Helical" evidence="10">
    <location>
        <begin position="52"/>
        <end position="72"/>
    </location>
</feature>
<keyword evidence="9" id="KW-0297">G-protein coupled receptor</keyword>
<feature type="transmembrane region" description="Helical" evidence="10">
    <location>
        <begin position="19"/>
        <end position="45"/>
    </location>
</feature>
<keyword evidence="9" id="KW-0675">Receptor</keyword>
<evidence type="ECO:0000256" key="5">
    <source>
        <dbReference type="ARBA" id="ARBA00022725"/>
    </source>
</evidence>
<dbReference type="EMBL" id="CATNWA010021310">
    <property type="protein sequence ID" value="CAI9622179.1"/>
    <property type="molecule type" value="Genomic_DNA"/>
</dbReference>
<feature type="transmembrane region" description="Helical" evidence="10">
    <location>
        <begin position="232"/>
        <end position="253"/>
    </location>
</feature>
<keyword evidence="7 10" id="KW-0472">Membrane</keyword>
<evidence type="ECO:0000256" key="4">
    <source>
        <dbReference type="ARBA" id="ARBA00022692"/>
    </source>
</evidence>
<feature type="non-terminal residue" evidence="12">
    <location>
        <position position="1"/>
    </location>
</feature>
<organism evidence="12 13">
    <name type="scientific">Staurois parvus</name>
    <dbReference type="NCBI Taxonomy" id="386267"/>
    <lineage>
        <taxon>Eukaryota</taxon>
        <taxon>Metazoa</taxon>
        <taxon>Chordata</taxon>
        <taxon>Craniata</taxon>
        <taxon>Vertebrata</taxon>
        <taxon>Euteleostomi</taxon>
        <taxon>Amphibia</taxon>
        <taxon>Batrachia</taxon>
        <taxon>Anura</taxon>
        <taxon>Neobatrachia</taxon>
        <taxon>Ranoidea</taxon>
        <taxon>Ranidae</taxon>
        <taxon>Staurois</taxon>
    </lineage>
</organism>
<evidence type="ECO:0000256" key="8">
    <source>
        <dbReference type="ARBA" id="ARBA00023224"/>
    </source>
</evidence>
<evidence type="ECO:0000256" key="7">
    <source>
        <dbReference type="ARBA" id="ARBA00023136"/>
    </source>
</evidence>
<keyword evidence="8 9" id="KW-0807">Transducer</keyword>
<dbReference type="Pfam" id="PF13853">
    <property type="entry name" value="7tm_4"/>
    <property type="match status" value="1"/>
</dbReference>
<comment type="similarity">
    <text evidence="9">Belongs to the G-protein coupled receptor 1 family.</text>
</comment>
<evidence type="ECO:0000256" key="10">
    <source>
        <dbReference type="RuleBase" id="RU363047"/>
    </source>
</evidence>
<accession>A0ABN9HKX9</accession>
<reference evidence="12" key="1">
    <citation type="submission" date="2023-05" db="EMBL/GenBank/DDBJ databases">
        <authorList>
            <person name="Stuckert A."/>
        </authorList>
    </citation>
    <scope>NUCLEOTIDE SEQUENCE</scope>
</reference>
<dbReference type="PRINTS" id="PR00237">
    <property type="entry name" value="GPCRRHODOPSN"/>
</dbReference>
<dbReference type="PROSITE" id="PS00237">
    <property type="entry name" value="G_PROTEIN_RECEP_F1_1"/>
    <property type="match status" value="1"/>
</dbReference>
<gene>
    <name evidence="12" type="ORF">SPARVUS_LOCUS16247899</name>
</gene>
<dbReference type="PROSITE" id="PS50262">
    <property type="entry name" value="G_PROTEIN_RECEP_F1_2"/>
    <property type="match status" value="1"/>
</dbReference>
<feature type="transmembrane region" description="Helical" evidence="10">
    <location>
        <begin position="273"/>
        <end position="292"/>
    </location>
</feature>
<keyword evidence="13" id="KW-1185">Reference proteome</keyword>
<feature type="domain" description="G-protein coupled receptors family 1 profile" evidence="11">
    <location>
        <begin position="35"/>
        <end position="290"/>
    </location>
</feature>
<dbReference type="PANTHER" id="PTHR26453">
    <property type="entry name" value="OLFACTORY RECEPTOR"/>
    <property type="match status" value="1"/>
</dbReference>
<dbReference type="Gene3D" id="1.20.1070.10">
    <property type="entry name" value="Rhodopsin 7-helix transmembrane proteins"/>
    <property type="match status" value="1"/>
</dbReference>
<comment type="caution">
    <text evidence="12">The sequence shown here is derived from an EMBL/GenBank/DDBJ whole genome shotgun (WGS) entry which is preliminary data.</text>
</comment>
<dbReference type="Proteomes" id="UP001162483">
    <property type="component" value="Unassembled WGS sequence"/>
</dbReference>
<evidence type="ECO:0000256" key="3">
    <source>
        <dbReference type="ARBA" id="ARBA00022606"/>
    </source>
</evidence>
<dbReference type="InterPro" id="IPR000276">
    <property type="entry name" value="GPCR_Rhodpsn"/>
</dbReference>
<keyword evidence="6 10" id="KW-1133">Transmembrane helix</keyword>
<dbReference type="CDD" id="cd13954">
    <property type="entry name" value="7tmA_OR"/>
    <property type="match status" value="1"/>
</dbReference>
<keyword evidence="2 10" id="KW-1003">Cell membrane</keyword>
<feature type="transmembrane region" description="Helical" evidence="10">
    <location>
        <begin position="134"/>
        <end position="158"/>
    </location>
</feature>
<dbReference type="SUPFAM" id="SSF81321">
    <property type="entry name" value="Family A G protein-coupled receptor-like"/>
    <property type="match status" value="1"/>
</dbReference>
<evidence type="ECO:0000259" key="11">
    <source>
        <dbReference type="PROSITE" id="PS50262"/>
    </source>
</evidence>
<evidence type="ECO:0000256" key="9">
    <source>
        <dbReference type="RuleBase" id="RU000688"/>
    </source>
</evidence>
<dbReference type="InterPro" id="IPR000725">
    <property type="entry name" value="Olfact_rcpt"/>
</dbReference>
<evidence type="ECO:0000256" key="6">
    <source>
        <dbReference type="ARBA" id="ARBA00022989"/>
    </source>
</evidence>
<proteinExistence type="inferred from homology"/>
<evidence type="ECO:0000313" key="13">
    <source>
        <dbReference type="Proteomes" id="UP001162483"/>
    </source>
</evidence>
<keyword evidence="4 9" id="KW-0812">Transmembrane</keyword>
<keyword evidence="3 10" id="KW-0716">Sensory transduction</keyword>
<evidence type="ECO:0000256" key="2">
    <source>
        <dbReference type="ARBA" id="ARBA00022475"/>
    </source>
</evidence>
<keyword evidence="5 10" id="KW-0552">Olfaction</keyword>
<feature type="transmembrane region" description="Helical" evidence="10">
    <location>
        <begin position="92"/>
        <end position="114"/>
    </location>
</feature>
<feature type="transmembrane region" description="Helical" evidence="10">
    <location>
        <begin position="198"/>
        <end position="220"/>
    </location>
</feature>
<sequence>THVTEFILFGFLSLQNFNNLLSCVFLCIYLFILSSNGIIFFLVIFDRHLHTPMYFFVGNLSFIDMTYTSVTIPQMLAKSLMNLNTISFTACFVQMYIFLSLGATECYLLAVMAYDRYIAICSPLHYQTIMTRQLYIILSTAAWCGGFAAPVALTLLAFNLPYCGPNIIYHYYCDDPPLLSLACADLSLNVTVGSFSAIVVYLVTLSVIVISYTKIILTILRISSKGGRKKTFSTCASHFTVVSIYFLPLMFMYLRPPGLYPSEGEYSSEVDSLLTMLYSVLTPIMNPIIYSMRNKDIKIAFQRKIGFICTRSSLATE</sequence>
<evidence type="ECO:0000313" key="12">
    <source>
        <dbReference type="EMBL" id="CAI9622179.1"/>
    </source>
</evidence>
<dbReference type="InterPro" id="IPR017452">
    <property type="entry name" value="GPCR_Rhodpsn_7TM"/>
</dbReference>
<dbReference type="PRINTS" id="PR00245">
    <property type="entry name" value="OLFACTORYR"/>
</dbReference>
<comment type="subcellular location">
    <subcellularLocation>
        <location evidence="1 10">Cell membrane</location>
        <topology evidence="1 10">Multi-pass membrane protein</topology>
    </subcellularLocation>
</comment>